<dbReference type="PANTHER" id="PTHR30085:SF6">
    <property type="entry name" value="ABC TRANSPORTER GLUTAMINE-BINDING PROTEIN GLNH"/>
    <property type="match status" value="1"/>
</dbReference>
<proteinExistence type="inferred from homology"/>
<name>A0ABV9CIL1_9ACTN</name>
<reference evidence="8" key="1">
    <citation type="journal article" date="2019" name="Int. J. Syst. Evol. Microbiol.">
        <title>The Global Catalogue of Microorganisms (GCM) 10K type strain sequencing project: providing services to taxonomists for standard genome sequencing and annotation.</title>
        <authorList>
            <consortium name="The Broad Institute Genomics Platform"/>
            <consortium name="The Broad Institute Genome Sequencing Center for Infectious Disease"/>
            <person name="Wu L."/>
            <person name="Ma J."/>
        </authorList>
    </citation>
    <scope>NUCLEOTIDE SEQUENCE [LARGE SCALE GENOMIC DNA]</scope>
    <source>
        <strain evidence="8">CGMCC 4.7132</strain>
    </source>
</reference>
<dbReference type="InterPro" id="IPR051455">
    <property type="entry name" value="Bact_solute-bind_prot3"/>
</dbReference>
<evidence type="ECO:0000256" key="4">
    <source>
        <dbReference type="SAM" id="MobiDB-lite"/>
    </source>
</evidence>
<dbReference type="Gene3D" id="3.40.190.10">
    <property type="entry name" value="Periplasmic binding protein-like II"/>
    <property type="match status" value="2"/>
</dbReference>
<protein>
    <submittedName>
        <fullName evidence="7">Transporter substrate-binding domain-containing protein</fullName>
    </submittedName>
</protein>
<feature type="transmembrane region" description="Helical" evidence="5">
    <location>
        <begin position="68"/>
        <end position="87"/>
    </location>
</feature>
<accession>A0ABV9CIL1</accession>
<dbReference type="PANTHER" id="PTHR30085">
    <property type="entry name" value="AMINO ACID ABC TRANSPORTER PERMEASE"/>
    <property type="match status" value="1"/>
</dbReference>
<dbReference type="SUPFAM" id="SSF53850">
    <property type="entry name" value="Periplasmic binding protein-like II"/>
    <property type="match status" value="1"/>
</dbReference>
<feature type="domain" description="Solute-binding protein family 3/N-terminal" evidence="6">
    <location>
        <begin position="108"/>
        <end position="341"/>
    </location>
</feature>
<organism evidence="7 8">
    <name type="scientific">Sphaerisporangium dianthi</name>
    <dbReference type="NCBI Taxonomy" id="1436120"/>
    <lineage>
        <taxon>Bacteria</taxon>
        <taxon>Bacillati</taxon>
        <taxon>Actinomycetota</taxon>
        <taxon>Actinomycetes</taxon>
        <taxon>Streptosporangiales</taxon>
        <taxon>Streptosporangiaceae</taxon>
        <taxon>Sphaerisporangium</taxon>
    </lineage>
</organism>
<dbReference type="RefSeq" id="WP_380841908.1">
    <property type="nucleotide sequence ID" value="NZ_JBHSFP010000012.1"/>
</dbReference>
<keyword evidence="8" id="KW-1185">Reference proteome</keyword>
<keyword evidence="2" id="KW-0813">Transport</keyword>
<evidence type="ECO:0000256" key="5">
    <source>
        <dbReference type="SAM" id="Phobius"/>
    </source>
</evidence>
<gene>
    <name evidence="7" type="ORF">ACFO60_19510</name>
</gene>
<evidence type="ECO:0000256" key="2">
    <source>
        <dbReference type="ARBA" id="ARBA00022448"/>
    </source>
</evidence>
<comment type="similarity">
    <text evidence="1">Belongs to the bacterial solute-binding protein 3 family.</text>
</comment>
<evidence type="ECO:0000256" key="1">
    <source>
        <dbReference type="ARBA" id="ARBA00010333"/>
    </source>
</evidence>
<keyword evidence="3" id="KW-0732">Signal</keyword>
<keyword evidence="5" id="KW-0472">Membrane</keyword>
<evidence type="ECO:0000313" key="8">
    <source>
        <dbReference type="Proteomes" id="UP001596004"/>
    </source>
</evidence>
<dbReference type="EMBL" id="JBHSFP010000012">
    <property type="protein sequence ID" value="MFC4532970.1"/>
    <property type="molecule type" value="Genomic_DNA"/>
</dbReference>
<dbReference type="Proteomes" id="UP001596004">
    <property type="component" value="Unassembled WGS sequence"/>
</dbReference>
<evidence type="ECO:0000313" key="7">
    <source>
        <dbReference type="EMBL" id="MFC4532970.1"/>
    </source>
</evidence>
<sequence length="375" mass="40615">MSDRPEAERRRRRWTSAVLGAGKAPGKTRGAGRVSREPEPEPVPVPEPEPLAAVPAVTAADRVRGLRLLGWVTAVVLAVVVAAWAVWVTGPPTEADLRAEAGLLGRRELLIGVKDDTPGISLRNSATGRFAGFDIEVAYLIAAELGFTPGQVRFLAIETEDRERMQAREADGRFVTVDLVVATFSITPARLGNPGVSFSAPYLENEQSVVTGRKHGRVTALGDLRGEKVCTLGTSTSETQAAEAGAVVTGKNRISECIAGLKKGDFDAVTTDAAILAGFVSAEPSVLRHHDIGLTTSEKWGVNTGTNKALRTLVDLALYRSYADPKDRRWEDAFDRYLGAAQKTNRPQQVAVGEQPRVAEPQVRRWPWERTVPRR</sequence>
<keyword evidence="5" id="KW-1133">Transmembrane helix</keyword>
<dbReference type="SMART" id="SM00062">
    <property type="entry name" value="PBPb"/>
    <property type="match status" value="1"/>
</dbReference>
<evidence type="ECO:0000256" key="3">
    <source>
        <dbReference type="ARBA" id="ARBA00022729"/>
    </source>
</evidence>
<dbReference type="InterPro" id="IPR001638">
    <property type="entry name" value="Solute-binding_3/MltF_N"/>
</dbReference>
<dbReference type="Pfam" id="PF00497">
    <property type="entry name" value="SBP_bac_3"/>
    <property type="match status" value="1"/>
</dbReference>
<comment type="caution">
    <text evidence="7">The sequence shown here is derived from an EMBL/GenBank/DDBJ whole genome shotgun (WGS) entry which is preliminary data.</text>
</comment>
<feature type="region of interest" description="Disordered" evidence="4">
    <location>
        <begin position="1"/>
        <end position="49"/>
    </location>
</feature>
<keyword evidence="5" id="KW-0812">Transmembrane</keyword>
<evidence type="ECO:0000259" key="6">
    <source>
        <dbReference type="SMART" id="SM00062"/>
    </source>
</evidence>